<gene>
    <name evidence="1" type="ORF">MUB52_16200</name>
</gene>
<proteinExistence type="predicted"/>
<reference evidence="1 2" key="1">
    <citation type="submission" date="2022-04" db="EMBL/GenBank/DDBJ databases">
        <title>Roseobacter sp. WL0113 is a bacterium isolated from neritic sediment.</title>
        <authorList>
            <person name="Wang L."/>
            <person name="He W."/>
            <person name="Zhang D.-F."/>
        </authorList>
    </citation>
    <scope>NUCLEOTIDE SEQUENCE [LARGE SCALE GENOMIC DNA]</scope>
    <source>
        <strain evidence="1 2">WL0113</strain>
    </source>
</reference>
<evidence type="ECO:0000313" key="2">
    <source>
        <dbReference type="Proteomes" id="UP001208690"/>
    </source>
</evidence>
<comment type="caution">
    <text evidence="1">The sequence shown here is derived from an EMBL/GenBank/DDBJ whole genome shotgun (WGS) entry which is preliminary data.</text>
</comment>
<dbReference type="RefSeq" id="WP_263845295.1">
    <property type="nucleotide sequence ID" value="NZ_JALIEB010000011.1"/>
</dbReference>
<organism evidence="1 2">
    <name type="scientific">Roseobacter sinensis</name>
    <dbReference type="NCBI Taxonomy" id="2931391"/>
    <lineage>
        <taxon>Bacteria</taxon>
        <taxon>Pseudomonadati</taxon>
        <taxon>Pseudomonadota</taxon>
        <taxon>Alphaproteobacteria</taxon>
        <taxon>Rhodobacterales</taxon>
        <taxon>Roseobacteraceae</taxon>
        <taxon>Roseobacter</taxon>
    </lineage>
</organism>
<keyword evidence="2" id="KW-1185">Reference proteome</keyword>
<evidence type="ECO:0000313" key="1">
    <source>
        <dbReference type="EMBL" id="MCV3272977.1"/>
    </source>
</evidence>
<dbReference type="EMBL" id="JALIEB010000011">
    <property type="protein sequence ID" value="MCV3272977.1"/>
    <property type="molecule type" value="Genomic_DNA"/>
</dbReference>
<protein>
    <recommendedName>
        <fullName evidence="3">DUF1127 domain-containing protein</fullName>
    </recommendedName>
</protein>
<accession>A0ABT3BHC3</accession>
<name>A0ABT3BHC3_9RHOB</name>
<dbReference type="Proteomes" id="UP001208690">
    <property type="component" value="Unassembled WGS sequence"/>
</dbReference>
<evidence type="ECO:0008006" key="3">
    <source>
        <dbReference type="Google" id="ProtNLM"/>
    </source>
</evidence>
<sequence length="54" mass="6353">MNSIIARLKTAAEKRAEFNRTYHELRYMPRETAIDLGMFPEDAYDVAYAHVYGR</sequence>